<evidence type="ECO:0000256" key="1">
    <source>
        <dbReference type="ARBA" id="ARBA00004604"/>
    </source>
</evidence>
<dbReference type="PANTHER" id="PTHR18359:SF0">
    <property type="entry name" value="U3 SMALL NUCLEOLAR RNA-ASSOCIATED PROTEIN 18 HOMOLOG"/>
    <property type="match status" value="1"/>
</dbReference>
<evidence type="ECO:0008006" key="10">
    <source>
        <dbReference type="Google" id="ProtNLM"/>
    </source>
</evidence>
<dbReference type="GO" id="GO:0006364">
    <property type="term" value="P:rRNA processing"/>
    <property type="evidence" value="ECO:0007669"/>
    <property type="project" value="UniProtKB-KW"/>
</dbReference>
<dbReference type="OrthoDB" id="1935146at2759"/>
<keyword evidence="2" id="KW-0698">rRNA processing</keyword>
<feature type="compositionally biased region" description="Low complexity" evidence="7">
    <location>
        <begin position="124"/>
        <end position="133"/>
    </location>
</feature>
<sequence>MAQKHKRRQRPSDIEPAATRKEEVSHNWEKSDDELELEEALFGVSRSKSKKKKGQDGSTVHVASASGSGSGSEGGGGGLSDVDDDDLFMVDAPLAPQYQLDLDGAPGDDDDEDVSDLDEDESQGESSSSSVSSSDEDDDEEDDDEDALNEFRAISPSLDNVDNLDANDARQEKGKNRPTITLPEDLIDDSLSPRDNKKGKERQAVWHDPADDLVGVDLSENRRLRKLDRGKKRRLEGELVGGKELQERLREQFERLHPPPAWAKERTVFGTPSLSSLLTSTKSFIAPSSSSAVGRSRPPLPQGTIDLQRLRNANQQNPTTGKREAANAGGGVVDFAWHPSERVGVMAVAGGDRRVRFFNIDGHTNPTLMTLHIPSLPISRSTFHPSGSSLLLVGNRPYYYTYDLSSQRCLRSPRNLFGSAETASSPNSLHRHSFSPDGSLLAVAGRRGAISILDWSNGGSGGVVAEFKSGRGGSVDDFLWSHDGKELSVLGGRDSSEVEVWDLGERRISRKWKDDRALGGVIIKGSKDGAYTAIGSTTGIVNLYSTPTLSASSTSTSSSTSGARKMIELSPEPIKSLEQLTMPISTMDFHPSSEVLVTASTGKKDLLKMYHLPSGTAFSNWPTPATPLGRITSTGFSSSGEYLAVGNQRGNVLLWSLRHYAS</sequence>
<evidence type="ECO:0000256" key="4">
    <source>
        <dbReference type="ARBA" id="ARBA00022737"/>
    </source>
</evidence>
<evidence type="ECO:0000256" key="3">
    <source>
        <dbReference type="ARBA" id="ARBA00022574"/>
    </source>
</evidence>
<feature type="compositionally biased region" description="Acidic residues" evidence="7">
    <location>
        <begin position="106"/>
        <end position="123"/>
    </location>
</feature>
<dbReference type="SMART" id="SM00320">
    <property type="entry name" value="WD40"/>
    <property type="match status" value="5"/>
</dbReference>
<keyword evidence="3" id="KW-0853">WD repeat</keyword>
<accession>A0A1B9GKI9</accession>
<dbReference type="STRING" id="1296120.A0A1B9GKI9"/>
<dbReference type="FunFam" id="2.130.10.10:FF:000908">
    <property type="entry name" value="U3 small nucleolar RNA-associated protein 18"/>
    <property type="match status" value="1"/>
</dbReference>
<dbReference type="InterPro" id="IPR036322">
    <property type="entry name" value="WD40_repeat_dom_sf"/>
</dbReference>
<gene>
    <name evidence="8" type="ORF">I316_06901</name>
</gene>
<comment type="subcellular location">
    <subcellularLocation>
        <location evidence="1">Nucleus</location>
        <location evidence="1">Nucleolus</location>
    </subcellularLocation>
</comment>
<reference evidence="8 9" key="1">
    <citation type="submission" date="2013-07" db="EMBL/GenBank/DDBJ databases">
        <title>The Genome Sequence of Cryptococcus heveanensis BCC8398.</title>
        <authorList>
            <consortium name="The Broad Institute Genome Sequencing Platform"/>
            <person name="Cuomo C."/>
            <person name="Litvintseva A."/>
            <person name="Chen Y."/>
            <person name="Heitman J."/>
            <person name="Sun S."/>
            <person name="Springer D."/>
            <person name="Dromer F."/>
            <person name="Young S.K."/>
            <person name="Zeng Q."/>
            <person name="Gargeya S."/>
            <person name="Fitzgerald M."/>
            <person name="Abouelleil A."/>
            <person name="Alvarado L."/>
            <person name="Berlin A.M."/>
            <person name="Chapman S.B."/>
            <person name="Dewar J."/>
            <person name="Goldberg J."/>
            <person name="Griggs A."/>
            <person name="Gujja S."/>
            <person name="Hansen M."/>
            <person name="Howarth C."/>
            <person name="Imamovic A."/>
            <person name="Larimer J."/>
            <person name="McCowan C."/>
            <person name="Murphy C."/>
            <person name="Pearson M."/>
            <person name="Priest M."/>
            <person name="Roberts A."/>
            <person name="Saif S."/>
            <person name="Shea T."/>
            <person name="Sykes S."/>
            <person name="Wortman J."/>
            <person name="Nusbaum C."/>
            <person name="Birren B."/>
        </authorList>
    </citation>
    <scope>NUCLEOTIDE SEQUENCE [LARGE SCALE GENOMIC DNA]</scope>
    <source>
        <strain evidence="8 9">BCC8398</strain>
    </source>
</reference>
<dbReference type="SUPFAM" id="SSF50978">
    <property type="entry name" value="WD40 repeat-like"/>
    <property type="match status" value="1"/>
</dbReference>
<dbReference type="GO" id="GO:0034388">
    <property type="term" value="C:Pwp2p-containing subcomplex of 90S preribosome"/>
    <property type="evidence" value="ECO:0007669"/>
    <property type="project" value="TreeGrafter"/>
</dbReference>
<dbReference type="Proteomes" id="UP000092666">
    <property type="component" value="Unassembled WGS sequence"/>
</dbReference>
<evidence type="ECO:0000313" key="9">
    <source>
        <dbReference type="Proteomes" id="UP000092666"/>
    </source>
</evidence>
<dbReference type="Gene3D" id="2.130.10.10">
    <property type="entry name" value="YVTN repeat-like/Quinoprotein amine dehydrogenase"/>
    <property type="match status" value="1"/>
</dbReference>
<dbReference type="EMBL" id="KV700134">
    <property type="protein sequence ID" value="OCF31498.1"/>
    <property type="molecule type" value="Genomic_DNA"/>
</dbReference>
<dbReference type="InterPro" id="IPR001680">
    <property type="entry name" value="WD40_rpt"/>
</dbReference>
<feature type="compositionally biased region" description="Acidic residues" evidence="7">
    <location>
        <begin position="134"/>
        <end position="148"/>
    </location>
</feature>
<reference evidence="9" key="2">
    <citation type="submission" date="2013-12" db="EMBL/GenBank/DDBJ databases">
        <title>Evolution of pathogenesis and genome organization in the Tremellales.</title>
        <authorList>
            <person name="Cuomo C."/>
            <person name="Litvintseva A."/>
            <person name="Heitman J."/>
            <person name="Chen Y."/>
            <person name="Sun S."/>
            <person name="Springer D."/>
            <person name="Dromer F."/>
            <person name="Young S."/>
            <person name="Zeng Q."/>
            <person name="Chapman S."/>
            <person name="Gujja S."/>
            <person name="Saif S."/>
            <person name="Birren B."/>
        </authorList>
    </citation>
    <scope>NUCLEOTIDE SEQUENCE [LARGE SCALE GENOMIC DNA]</scope>
    <source>
        <strain evidence="9">BCC8398</strain>
    </source>
</reference>
<comment type="similarity">
    <text evidence="6">Belongs to the WD repeat UTP18 family.</text>
</comment>
<evidence type="ECO:0000256" key="7">
    <source>
        <dbReference type="SAM" id="MobiDB-lite"/>
    </source>
</evidence>
<keyword evidence="5" id="KW-0539">Nucleus</keyword>
<evidence type="ECO:0000256" key="5">
    <source>
        <dbReference type="ARBA" id="ARBA00023242"/>
    </source>
</evidence>
<dbReference type="GO" id="GO:0032040">
    <property type="term" value="C:small-subunit processome"/>
    <property type="evidence" value="ECO:0007669"/>
    <property type="project" value="TreeGrafter"/>
</dbReference>
<organism evidence="8 9">
    <name type="scientific">Kwoniella heveanensis BCC8398</name>
    <dbReference type="NCBI Taxonomy" id="1296120"/>
    <lineage>
        <taxon>Eukaryota</taxon>
        <taxon>Fungi</taxon>
        <taxon>Dikarya</taxon>
        <taxon>Basidiomycota</taxon>
        <taxon>Agaricomycotina</taxon>
        <taxon>Tremellomycetes</taxon>
        <taxon>Tremellales</taxon>
        <taxon>Cryptococcaceae</taxon>
        <taxon>Kwoniella</taxon>
    </lineage>
</organism>
<feature type="compositionally biased region" description="Basic and acidic residues" evidence="7">
    <location>
        <begin position="191"/>
        <end position="203"/>
    </location>
</feature>
<evidence type="ECO:0000313" key="8">
    <source>
        <dbReference type="EMBL" id="OCF31498.1"/>
    </source>
</evidence>
<name>A0A1B9GKI9_9TREE</name>
<feature type="region of interest" description="Disordered" evidence="7">
    <location>
        <begin position="1"/>
        <end position="203"/>
    </location>
</feature>
<feature type="compositionally biased region" description="Gly residues" evidence="7">
    <location>
        <begin position="68"/>
        <end position="79"/>
    </location>
</feature>
<dbReference type="AlphaFoldDB" id="A0A1B9GKI9"/>
<dbReference type="InterPro" id="IPR045161">
    <property type="entry name" value="Utp18"/>
</dbReference>
<dbReference type="InterPro" id="IPR015943">
    <property type="entry name" value="WD40/YVTN_repeat-like_dom_sf"/>
</dbReference>
<keyword evidence="4" id="KW-0677">Repeat</keyword>
<evidence type="ECO:0000256" key="2">
    <source>
        <dbReference type="ARBA" id="ARBA00022552"/>
    </source>
</evidence>
<feature type="compositionally biased region" description="Basic and acidic residues" evidence="7">
    <location>
        <begin position="10"/>
        <end position="30"/>
    </location>
</feature>
<protein>
    <recommendedName>
        <fullName evidence="10">U3 small nucleolar RNA-associated protein 18</fullName>
    </recommendedName>
</protein>
<keyword evidence="9" id="KW-1185">Reference proteome</keyword>
<evidence type="ECO:0000256" key="6">
    <source>
        <dbReference type="ARBA" id="ARBA00025767"/>
    </source>
</evidence>
<dbReference type="PANTHER" id="PTHR18359">
    <property type="entry name" value="WD-REPEAT PROTEIN-RELATED"/>
    <property type="match status" value="1"/>
</dbReference>
<proteinExistence type="inferred from homology"/>